<dbReference type="PANTHER" id="PTHR20883">
    <property type="entry name" value="PHYTANOYL-COA DIOXYGENASE DOMAIN CONTAINING 1"/>
    <property type="match status" value="1"/>
</dbReference>
<dbReference type="PANTHER" id="PTHR20883:SF48">
    <property type="entry name" value="ECTOINE DIOXYGENASE"/>
    <property type="match status" value="1"/>
</dbReference>
<evidence type="ECO:0000256" key="1">
    <source>
        <dbReference type="ARBA" id="ARBA00001954"/>
    </source>
</evidence>
<protein>
    <submittedName>
        <fullName evidence="2">2-aminoethylphosphonate dioxygenase</fullName>
    </submittedName>
</protein>
<dbReference type="RefSeq" id="WP_006451946.1">
    <property type="nucleotide sequence ID" value="NZ_CP018728.1"/>
</dbReference>
<keyword evidence="2" id="KW-0560">Oxidoreductase</keyword>
<keyword evidence="2" id="KW-0223">Dioxygenase</keyword>
<dbReference type="SUPFAM" id="SSF51197">
    <property type="entry name" value="Clavaminate synthase-like"/>
    <property type="match status" value="1"/>
</dbReference>
<dbReference type="GO" id="GO:0016706">
    <property type="term" value="F:2-oxoglutarate-dependent dioxygenase activity"/>
    <property type="evidence" value="ECO:0007669"/>
    <property type="project" value="UniProtKB-ARBA"/>
</dbReference>
<accession>A0A6V7F261</accession>
<name>A0A6V7F261_9XANT</name>
<dbReference type="InterPro" id="IPR008775">
    <property type="entry name" value="Phytyl_CoA_dOase-like"/>
</dbReference>
<evidence type="ECO:0000313" key="2">
    <source>
        <dbReference type="EMBL" id="CAD0357573.1"/>
    </source>
</evidence>
<dbReference type="EMBL" id="LR828253">
    <property type="protein sequence ID" value="CAD0357573.1"/>
    <property type="molecule type" value="Genomic_DNA"/>
</dbReference>
<gene>
    <name evidence="2" type="primary">phnY</name>
    <name evidence="2" type="ORF">CFBP8129_42170</name>
</gene>
<dbReference type="Pfam" id="PF05721">
    <property type="entry name" value="PhyH"/>
    <property type="match status" value="1"/>
</dbReference>
<dbReference type="Gene3D" id="2.60.120.620">
    <property type="entry name" value="q2cbj1_9rhob like domain"/>
    <property type="match status" value="1"/>
</dbReference>
<comment type="cofactor">
    <cofactor evidence="1">
        <name>Fe(2+)</name>
        <dbReference type="ChEBI" id="CHEBI:29033"/>
    </cofactor>
</comment>
<dbReference type="EMBL" id="LR828253">
    <property type="protein sequence ID" value="CAD0357578.1"/>
    <property type="molecule type" value="Genomic_DNA"/>
</dbReference>
<organism evidence="2">
    <name type="scientific">Xanthomonas hortorum pv. gardneri</name>
    <dbReference type="NCBI Taxonomy" id="2754056"/>
    <lineage>
        <taxon>Bacteria</taxon>
        <taxon>Pseudomonadati</taxon>
        <taxon>Pseudomonadota</taxon>
        <taxon>Gammaproteobacteria</taxon>
        <taxon>Lysobacterales</taxon>
        <taxon>Lysobacteraceae</taxon>
        <taxon>Xanthomonas</taxon>
    </lineage>
</organism>
<dbReference type="GO" id="GO:0005506">
    <property type="term" value="F:iron ion binding"/>
    <property type="evidence" value="ECO:0007669"/>
    <property type="project" value="UniProtKB-ARBA"/>
</dbReference>
<proteinExistence type="predicted"/>
<reference evidence="2" key="1">
    <citation type="submission" date="2020-07" db="EMBL/GenBank/DDBJ databases">
        <authorList>
            <person name="Pothier F. J."/>
        </authorList>
    </citation>
    <scope>NUCLEOTIDE SEQUENCE</scope>
    <source>
        <strain evidence="2">CFBP 8129</strain>
    </source>
</reference>
<dbReference type="AlphaFoldDB" id="A0A6V7F261"/>
<sequence length="258" mass="28775">MHFLKENIQYASAFQRHGYIVLRSAFSGAALDRLRVLADFLEAAPEIAGRWMKYFERGPGGTRLLNRVEAFLEHCPEAPAVFDNPAMHDAVFAAFGRPYVLFKEKLNLKPAGGGGYAPHQDAPAWRLLTQEAVSVMVAVDETTAENGALQVDCEFACGRTLLPHSHGQLVDACSISWEALYLLPGDAVVFSAFLPHQSSPNRSRSHRRAFFLTYNASEEGDLREVYFAHKRRVFPPEVERADTAAVAGWRSRLARELL</sequence>